<evidence type="ECO:0000256" key="2">
    <source>
        <dbReference type="ARBA" id="ARBA00022763"/>
    </source>
</evidence>
<dbReference type="Proteomes" id="UP000624325">
    <property type="component" value="Unassembled WGS sequence"/>
</dbReference>
<dbReference type="Pfam" id="PF17191">
    <property type="entry name" value="RecG_wedge"/>
    <property type="match status" value="1"/>
</dbReference>
<evidence type="ECO:0000313" key="12">
    <source>
        <dbReference type="EMBL" id="GIF59324.1"/>
    </source>
</evidence>
<evidence type="ECO:0000256" key="7">
    <source>
        <dbReference type="ARBA" id="ARBA00023204"/>
    </source>
</evidence>
<evidence type="ECO:0000313" key="13">
    <source>
        <dbReference type="Proteomes" id="UP000624325"/>
    </source>
</evidence>
<evidence type="ECO:0000256" key="5">
    <source>
        <dbReference type="ARBA" id="ARBA00022840"/>
    </source>
</evidence>
<evidence type="ECO:0000259" key="10">
    <source>
        <dbReference type="PROSITE" id="PS51192"/>
    </source>
</evidence>
<keyword evidence="1" id="KW-0547">Nucleotide-binding</keyword>
<keyword evidence="5" id="KW-0067">ATP-binding</keyword>
<dbReference type="Gene3D" id="3.40.50.300">
    <property type="entry name" value="P-loop containing nucleotide triphosphate hydrolases"/>
    <property type="match status" value="2"/>
</dbReference>
<dbReference type="PROSITE" id="PS51192">
    <property type="entry name" value="HELICASE_ATP_BIND_1"/>
    <property type="match status" value="1"/>
</dbReference>
<dbReference type="CDD" id="cd04488">
    <property type="entry name" value="RecG_wedge_OBF"/>
    <property type="match status" value="1"/>
</dbReference>
<keyword evidence="13" id="KW-1185">Reference proteome</keyword>
<accession>A0ABQ4C9A7</accession>
<dbReference type="InterPro" id="IPR014001">
    <property type="entry name" value="Helicase_ATP-bd"/>
</dbReference>
<comment type="caution">
    <text evidence="12">The sequence shown here is derived from an EMBL/GenBank/DDBJ whole genome shotgun (WGS) entry which is preliminary data.</text>
</comment>
<dbReference type="Gene3D" id="2.40.50.140">
    <property type="entry name" value="Nucleic acid-binding proteins"/>
    <property type="match status" value="1"/>
</dbReference>
<evidence type="ECO:0000256" key="8">
    <source>
        <dbReference type="ARBA" id="ARBA00049819"/>
    </source>
</evidence>
<dbReference type="InterPro" id="IPR033454">
    <property type="entry name" value="RecG_wedge"/>
</dbReference>
<dbReference type="SUPFAM" id="SSF50249">
    <property type="entry name" value="Nucleic acid-binding proteins"/>
    <property type="match status" value="1"/>
</dbReference>
<feature type="domain" description="Helicase ATP-binding" evidence="10">
    <location>
        <begin position="281"/>
        <end position="454"/>
    </location>
</feature>
<dbReference type="InterPro" id="IPR001650">
    <property type="entry name" value="Helicase_C-like"/>
</dbReference>
<dbReference type="InterPro" id="IPR045562">
    <property type="entry name" value="RecG_dom3_C"/>
</dbReference>
<proteinExistence type="predicted"/>
<dbReference type="Pfam" id="PF19833">
    <property type="entry name" value="RecG_dom3_C"/>
    <property type="match status" value="1"/>
</dbReference>
<dbReference type="NCBIfam" id="NF008167">
    <property type="entry name" value="PRK10917.2-1"/>
    <property type="match status" value="1"/>
</dbReference>
<dbReference type="SUPFAM" id="SSF52540">
    <property type="entry name" value="P-loop containing nucleoside triphosphate hydrolases"/>
    <property type="match status" value="2"/>
</dbReference>
<dbReference type="InterPro" id="IPR047112">
    <property type="entry name" value="RecG/Mfd"/>
</dbReference>
<feature type="compositionally biased region" description="Acidic residues" evidence="9">
    <location>
        <begin position="509"/>
        <end position="518"/>
    </location>
</feature>
<dbReference type="Pfam" id="PF00270">
    <property type="entry name" value="DEAD"/>
    <property type="match status" value="1"/>
</dbReference>
<keyword evidence="3" id="KW-0378">Hydrolase</keyword>
<dbReference type="SMART" id="SM00487">
    <property type="entry name" value="DEXDc"/>
    <property type="match status" value="1"/>
</dbReference>
<evidence type="ECO:0000259" key="11">
    <source>
        <dbReference type="PROSITE" id="PS51194"/>
    </source>
</evidence>
<dbReference type="InterPro" id="IPR011545">
    <property type="entry name" value="DEAD/DEAH_box_helicase_dom"/>
</dbReference>
<evidence type="ECO:0000256" key="3">
    <source>
        <dbReference type="ARBA" id="ARBA00022801"/>
    </source>
</evidence>
<dbReference type="SMART" id="SM00490">
    <property type="entry name" value="HELICc"/>
    <property type="match status" value="1"/>
</dbReference>
<evidence type="ECO:0000256" key="1">
    <source>
        <dbReference type="ARBA" id="ARBA00022741"/>
    </source>
</evidence>
<sequence length="726" mass="77955">MTTLDEPLKKVLGDKTAKALDKHLDLRTVGDLVYHFPRRYDERGEHTDIRSLSVGEDVTVLGQVRRATTRPMRQRSGKLLEVLVEDGTGGVLTLTFFNQAWRERDLRPGRWGLFAGKVTEFRGKRQLNGPDYVLLGDEGEASEEIEEFAGALIPVYPAAGAVPTWTIARCVRVVLDTLSPVDDPLPATVRAARNLGPLDTALREIHRPASREDLARAKRRLKWDEAFAVQLTLVQRKLRATALPARPRPATPDGLLSAFDGRLPYELTEGQRVVGAEIAADLATTHPMHRLLQGEVGSGKTVCALRAMLQVVDAGGQATLLAPTEVLAAQHHRGISALLGPLGRPGELDGDPAGTRVALVTGSLGAAARRAAAAEVSSGAAGIVIGTHALLYEGVEFNDLGLVVVDEQHRFGVEQRDALRAKADQPPHTLVMTATPIPRTVAMTVYGDLEVSTLSQLPVGRSPIASHVVPAADKPAFLDRAWRRLREEVEAGHQAYVVCPRIGDGTASDTEEPPPDDDGTARRPPLAVTEVAPLLADGPLHGLRIGVLHGRLPADEKDGVMRSFAAGDLDVLVATTVVEVGVDVPNATVMIVLDADRFGVSQLHQLRGRVGRGSAAGLCLLVTEAAEASAARERLDAVASTTDGFKLAELDLEQRREGDVLGATQSGRRSHLRLLSLLKDEKLIGEARQEAIDLVSGDPELTAHPALARSIALLVDEERAEYLEKG</sequence>
<feature type="domain" description="Helicase C-terminal" evidence="11">
    <location>
        <begin position="477"/>
        <end position="653"/>
    </location>
</feature>
<keyword evidence="6" id="KW-0238">DNA-binding</keyword>
<dbReference type="GO" id="GO:0004386">
    <property type="term" value="F:helicase activity"/>
    <property type="evidence" value="ECO:0007669"/>
    <property type="project" value="UniProtKB-KW"/>
</dbReference>
<dbReference type="PANTHER" id="PTHR47964:SF1">
    <property type="entry name" value="ATP-DEPENDENT DNA HELICASE HOMOLOG RECG, CHLOROPLASTIC"/>
    <property type="match status" value="1"/>
</dbReference>
<reference evidence="12 13" key="1">
    <citation type="submission" date="2021-01" db="EMBL/GenBank/DDBJ databases">
        <title>Whole genome shotgun sequence of Asanoa iriomotensis NBRC 100142.</title>
        <authorList>
            <person name="Komaki H."/>
            <person name="Tamura T."/>
        </authorList>
    </citation>
    <scope>NUCLEOTIDE SEQUENCE [LARGE SCALE GENOMIC DNA]</scope>
    <source>
        <strain evidence="12 13">NBRC 100142</strain>
    </source>
</reference>
<name>A0ABQ4C9A7_9ACTN</name>
<gene>
    <name evidence="12" type="primary">recG</name>
    <name evidence="12" type="ORF">Air01nite_54190</name>
</gene>
<protein>
    <recommendedName>
        <fullName evidence="8">Probable DNA 3'-5' helicase RecG</fullName>
    </recommendedName>
</protein>
<keyword evidence="7" id="KW-0234">DNA repair</keyword>
<keyword evidence="4 12" id="KW-0347">Helicase</keyword>
<evidence type="ECO:0000256" key="4">
    <source>
        <dbReference type="ARBA" id="ARBA00022806"/>
    </source>
</evidence>
<dbReference type="RefSeq" id="WP_203706157.1">
    <property type="nucleotide sequence ID" value="NZ_BAAALU010000013.1"/>
</dbReference>
<keyword evidence="2" id="KW-0227">DNA damage</keyword>
<dbReference type="EMBL" id="BONC01000045">
    <property type="protein sequence ID" value="GIF59324.1"/>
    <property type="molecule type" value="Genomic_DNA"/>
</dbReference>
<dbReference type="InterPro" id="IPR027417">
    <property type="entry name" value="P-loop_NTPase"/>
</dbReference>
<dbReference type="Pfam" id="PF00271">
    <property type="entry name" value="Helicase_C"/>
    <property type="match status" value="1"/>
</dbReference>
<evidence type="ECO:0000256" key="6">
    <source>
        <dbReference type="ARBA" id="ARBA00023125"/>
    </source>
</evidence>
<organism evidence="12 13">
    <name type="scientific">Asanoa iriomotensis</name>
    <dbReference type="NCBI Taxonomy" id="234613"/>
    <lineage>
        <taxon>Bacteria</taxon>
        <taxon>Bacillati</taxon>
        <taxon>Actinomycetota</taxon>
        <taxon>Actinomycetes</taxon>
        <taxon>Micromonosporales</taxon>
        <taxon>Micromonosporaceae</taxon>
        <taxon>Asanoa</taxon>
    </lineage>
</organism>
<dbReference type="PROSITE" id="PS51194">
    <property type="entry name" value="HELICASE_CTER"/>
    <property type="match status" value="1"/>
</dbReference>
<dbReference type="InterPro" id="IPR012340">
    <property type="entry name" value="NA-bd_OB-fold"/>
</dbReference>
<feature type="region of interest" description="Disordered" evidence="9">
    <location>
        <begin position="502"/>
        <end position="523"/>
    </location>
</feature>
<evidence type="ECO:0000256" key="9">
    <source>
        <dbReference type="SAM" id="MobiDB-lite"/>
    </source>
</evidence>
<dbReference type="PANTHER" id="PTHR47964">
    <property type="entry name" value="ATP-DEPENDENT DNA HELICASE HOMOLOG RECG, CHLOROPLASTIC"/>
    <property type="match status" value="1"/>
</dbReference>